<proteinExistence type="predicted"/>
<dbReference type="Gene3D" id="3.40.50.720">
    <property type="entry name" value="NAD(P)-binding Rossmann-like Domain"/>
    <property type="match status" value="1"/>
</dbReference>
<accession>A0A319E2A6</accession>
<dbReference type="PANTHER" id="PTHR14097">
    <property type="entry name" value="OXIDOREDUCTASE HTATIP2"/>
    <property type="match status" value="1"/>
</dbReference>
<dbReference type="InterPro" id="IPR036291">
    <property type="entry name" value="NAD(P)-bd_dom_sf"/>
</dbReference>
<organism evidence="2 3">
    <name type="scientific">Aspergillus sclerotiicarbonarius (strain CBS 121057 / IBT 28362)</name>
    <dbReference type="NCBI Taxonomy" id="1448318"/>
    <lineage>
        <taxon>Eukaryota</taxon>
        <taxon>Fungi</taxon>
        <taxon>Dikarya</taxon>
        <taxon>Ascomycota</taxon>
        <taxon>Pezizomycotina</taxon>
        <taxon>Eurotiomycetes</taxon>
        <taxon>Eurotiomycetidae</taxon>
        <taxon>Eurotiales</taxon>
        <taxon>Aspergillaceae</taxon>
        <taxon>Aspergillus</taxon>
        <taxon>Aspergillus subgen. Circumdati</taxon>
    </lineage>
</organism>
<evidence type="ECO:0000313" key="3">
    <source>
        <dbReference type="Proteomes" id="UP000248423"/>
    </source>
</evidence>
<sequence length="242" mass="26998">MKLIVTGATGLLGTEIIRQSLRNNKITQVIALARKPVQVDNINSSKLKTVIIRDYEHYPSDVKAQIAGADACIWTVAVTPFRQGQFDFAEIKRVCQDCTAEGFKAMYEAGPARPFRFLYVSAAGTPRDPAQRPMVWGDYQVMRGETELMVLDFPKTYKDVEVCIAKPGAITNSTSWFKVVVGSIFSVLNLFTRAIPNVHLSEVAASLLNQAVQGFEQETLDNNDLVRIGQKELREERAILRC</sequence>
<keyword evidence="3" id="KW-1185">Reference proteome</keyword>
<dbReference type="AlphaFoldDB" id="A0A319E2A6"/>
<name>A0A319E2A6_ASPSB</name>
<dbReference type="Proteomes" id="UP000248423">
    <property type="component" value="Unassembled WGS sequence"/>
</dbReference>
<reference evidence="2 3" key="1">
    <citation type="submission" date="2018-02" db="EMBL/GenBank/DDBJ databases">
        <title>The genomes of Aspergillus section Nigri reveals drivers in fungal speciation.</title>
        <authorList>
            <consortium name="DOE Joint Genome Institute"/>
            <person name="Vesth T.C."/>
            <person name="Nybo J."/>
            <person name="Theobald S."/>
            <person name="Brandl J."/>
            <person name="Frisvad J.C."/>
            <person name="Nielsen K.F."/>
            <person name="Lyhne E.K."/>
            <person name="Kogle M.E."/>
            <person name="Kuo A."/>
            <person name="Riley R."/>
            <person name="Clum A."/>
            <person name="Nolan M."/>
            <person name="Lipzen A."/>
            <person name="Salamov A."/>
            <person name="Henrissat B."/>
            <person name="Wiebenga A."/>
            <person name="De vries R.P."/>
            <person name="Grigoriev I.V."/>
            <person name="Mortensen U.H."/>
            <person name="Andersen M.R."/>
            <person name="Baker S.E."/>
        </authorList>
    </citation>
    <scope>NUCLEOTIDE SEQUENCE [LARGE SCALE GENOMIC DNA]</scope>
    <source>
        <strain evidence="2 3">CBS 121057</strain>
    </source>
</reference>
<dbReference type="SUPFAM" id="SSF51735">
    <property type="entry name" value="NAD(P)-binding Rossmann-fold domains"/>
    <property type="match status" value="1"/>
</dbReference>
<evidence type="ECO:0000313" key="2">
    <source>
        <dbReference type="EMBL" id="PYI00608.1"/>
    </source>
</evidence>
<protein>
    <recommendedName>
        <fullName evidence="1">NAD(P)-binding domain-containing protein</fullName>
    </recommendedName>
</protein>
<evidence type="ECO:0000259" key="1">
    <source>
        <dbReference type="Pfam" id="PF13460"/>
    </source>
</evidence>
<dbReference type="EMBL" id="KZ826443">
    <property type="protein sequence ID" value="PYI00608.1"/>
    <property type="molecule type" value="Genomic_DNA"/>
</dbReference>
<dbReference type="OrthoDB" id="3535423at2759"/>
<gene>
    <name evidence="2" type="ORF">BO78DRAFT_434274</name>
</gene>
<dbReference type="PANTHER" id="PTHR14097:SF8">
    <property type="entry name" value="NAD(P)-BINDING DOMAIN-CONTAINING PROTEIN"/>
    <property type="match status" value="1"/>
</dbReference>
<dbReference type="VEuPathDB" id="FungiDB:BO78DRAFT_434274"/>
<feature type="domain" description="NAD(P)-binding" evidence="1">
    <location>
        <begin position="7"/>
        <end position="142"/>
    </location>
</feature>
<dbReference type="InterPro" id="IPR016040">
    <property type="entry name" value="NAD(P)-bd_dom"/>
</dbReference>
<dbReference type="Pfam" id="PF13460">
    <property type="entry name" value="NAD_binding_10"/>
    <property type="match status" value="1"/>
</dbReference>